<dbReference type="KEGG" id="dpx:DAPPUDRAFT_119322"/>
<feature type="domain" description="Endonuclease/exonuclease/phosphatase" evidence="10">
    <location>
        <begin position="137"/>
        <end position="302"/>
    </location>
</feature>
<dbReference type="GO" id="GO:0006284">
    <property type="term" value="P:base-excision repair"/>
    <property type="evidence" value="ECO:0000318"/>
    <property type="project" value="GO_Central"/>
</dbReference>
<dbReference type="EC" id="3.1.11.2" evidence="3"/>
<proteinExistence type="inferred from homology"/>
<dbReference type="Gene3D" id="3.60.10.10">
    <property type="entry name" value="Endonuclease/exonuclease/phosphatase"/>
    <property type="match status" value="1"/>
</dbReference>
<evidence type="ECO:0000259" key="10">
    <source>
        <dbReference type="Pfam" id="PF03372"/>
    </source>
</evidence>
<feature type="binding site" evidence="7">
    <location>
        <position position="218"/>
    </location>
    <ligand>
        <name>Mg(2+)</name>
        <dbReference type="ChEBI" id="CHEBI:18420"/>
        <label>1</label>
    </ligand>
</feature>
<keyword evidence="4 7" id="KW-0479">Metal-binding</keyword>
<dbReference type="InterPro" id="IPR004808">
    <property type="entry name" value="AP_endonuc_1"/>
</dbReference>
<feature type="binding site" evidence="7">
    <location>
        <position position="216"/>
    </location>
    <ligand>
        <name>Mg(2+)</name>
        <dbReference type="ChEBI" id="CHEBI:18420"/>
        <label>1</label>
    </ligand>
</feature>
<name>E9HY66_DAPPU</name>
<dbReference type="Proteomes" id="UP000000305">
    <property type="component" value="Unassembled WGS sequence"/>
</dbReference>
<organism evidence="11 12">
    <name type="scientific">Daphnia pulex</name>
    <name type="common">Water flea</name>
    <dbReference type="NCBI Taxonomy" id="6669"/>
    <lineage>
        <taxon>Eukaryota</taxon>
        <taxon>Metazoa</taxon>
        <taxon>Ecdysozoa</taxon>
        <taxon>Arthropoda</taxon>
        <taxon>Crustacea</taxon>
        <taxon>Branchiopoda</taxon>
        <taxon>Diplostraca</taxon>
        <taxon>Cladocera</taxon>
        <taxon>Anomopoda</taxon>
        <taxon>Daphniidae</taxon>
        <taxon>Daphnia</taxon>
    </lineage>
</organism>
<evidence type="ECO:0000256" key="9">
    <source>
        <dbReference type="SAM" id="MobiDB-lite"/>
    </source>
</evidence>
<evidence type="ECO:0000313" key="12">
    <source>
        <dbReference type="Proteomes" id="UP000000305"/>
    </source>
</evidence>
<evidence type="ECO:0000313" key="11">
    <source>
        <dbReference type="EMBL" id="EFX63314.1"/>
    </source>
</evidence>
<comment type="similarity">
    <text evidence="2">Belongs to the DNA repair enzymes AP/ExoA family.</text>
</comment>
<evidence type="ECO:0000256" key="5">
    <source>
        <dbReference type="ARBA" id="ARBA00022801"/>
    </source>
</evidence>
<evidence type="ECO:0000256" key="6">
    <source>
        <dbReference type="ARBA" id="ARBA00022842"/>
    </source>
</evidence>
<sequence length="314" mass="34728">MKQTREFRDQQKQSKKRSRIDSSSGSGEVAEEIESGVAQMVELGSPTREVPVSIPGVDINSFPALSGGNDVPPAPISPGVPSIPSTIDQMDNEVVEEMDATEVVSISNPDEDISFSGGSIQPGQRPLDSQEASHMHTNLGPRQHGTAILVRHGLSAKNILFEPEGRLIAMEVKGLAFVCIYAPSGDQNKSYRDSFLRQTIPAYVAQYKAPAIILGDFNAVDEIDDRKSSNTTPPKLRLALLEPLRDLVKALSLTDVWREIRKNEPCWTYNCAASQARLDRIYCHHHVKFSDIHLHDLPLGDHRPIVEYKQHHPS</sequence>
<dbReference type="GO" id="GO:0008311">
    <property type="term" value="F:double-stranded DNA 3'-5' DNA exonuclease activity"/>
    <property type="evidence" value="ECO:0000318"/>
    <property type="project" value="GO_Central"/>
</dbReference>
<keyword evidence="7" id="KW-0464">Manganese</keyword>
<feature type="site" description="Transition state stabilizer" evidence="8">
    <location>
        <position position="218"/>
    </location>
</feature>
<evidence type="ECO:0000256" key="4">
    <source>
        <dbReference type="ARBA" id="ARBA00022723"/>
    </source>
</evidence>
<protein>
    <recommendedName>
        <fullName evidence="3">exodeoxyribonuclease III</fullName>
        <ecNumber evidence="3">3.1.11.2</ecNumber>
    </recommendedName>
</protein>
<comment type="catalytic activity">
    <reaction evidence="1">
        <text>Exonucleolytic cleavage in the 3'- to 5'-direction to yield nucleoside 5'-phosphates.</text>
        <dbReference type="EC" id="3.1.11.2"/>
    </reaction>
</comment>
<keyword evidence="12" id="KW-1185">Reference proteome</keyword>
<dbReference type="InterPro" id="IPR005135">
    <property type="entry name" value="Endo/exonuclease/phosphatase"/>
</dbReference>
<accession>E9HY66</accession>
<dbReference type="Pfam" id="PF03372">
    <property type="entry name" value="Exo_endo_phos"/>
    <property type="match status" value="1"/>
</dbReference>
<feature type="compositionally biased region" description="Basic and acidic residues" evidence="9">
    <location>
        <begin position="1"/>
        <end position="12"/>
    </location>
</feature>
<dbReference type="InterPro" id="IPR036691">
    <property type="entry name" value="Endo/exonu/phosph_ase_sf"/>
</dbReference>
<keyword evidence="6 7" id="KW-0460">Magnesium</keyword>
<dbReference type="GO" id="GO:0008081">
    <property type="term" value="F:phosphoric diester hydrolase activity"/>
    <property type="evidence" value="ECO:0000318"/>
    <property type="project" value="GO_Central"/>
</dbReference>
<dbReference type="HOGENOM" id="CLU_053035_0_0_1"/>
<dbReference type="GO" id="GO:0046872">
    <property type="term" value="F:metal ion binding"/>
    <property type="evidence" value="ECO:0007669"/>
    <property type="project" value="UniProtKB-KW"/>
</dbReference>
<dbReference type="SUPFAM" id="SSF56219">
    <property type="entry name" value="DNase I-like"/>
    <property type="match status" value="1"/>
</dbReference>
<dbReference type="PANTHER" id="PTHR22748">
    <property type="entry name" value="AP ENDONUCLEASE"/>
    <property type="match status" value="1"/>
</dbReference>
<dbReference type="AlphaFoldDB" id="E9HY66"/>
<dbReference type="EMBL" id="GL733116">
    <property type="protein sequence ID" value="EFX63314.1"/>
    <property type="molecule type" value="Genomic_DNA"/>
</dbReference>
<feature type="region of interest" description="Disordered" evidence="9">
    <location>
        <begin position="1"/>
        <end position="33"/>
    </location>
</feature>
<keyword evidence="5" id="KW-0378">Hydrolase</keyword>
<reference evidence="11 12" key="1">
    <citation type="journal article" date="2011" name="Science">
        <title>The ecoresponsive genome of Daphnia pulex.</title>
        <authorList>
            <person name="Colbourne J.K."/>
            <person name="Pfrender M.E."/>
            <person name="Gilbert D."/>
            <person name="Thomas W.K."/>
            <person name="Tucker A."/>
            <person name="Oakley T.H."/>
            <person name="Tokishita S."/>
            <person name="Aerts A."/>
            <person name="Arnold G.J."/>
            <person name="Basu M.K."/>
            <person name="Bauer D.J."/>
            <person name="Caceres C.E."/>
            <person name="Carmel L."/>
            <person name="Casola C."/>
            <person name="Choi J.H."/>
            <person name="Detter J.C."/>
            <person name="Dong Q."/>
            <person name="Dusheyko S."/>
            <person name="Eads B.D."/>
            <person name="Frohlich T."/>
            <person name="Geiler-Samerotte K.A."/>
            <person name="Gerlach D."/>
            <person name="Hatcher P."/>
            <person name="Jogdeo S."/>
            <person name="Krijgsveld J."/>
            <person name="Kriventseva E.V."/>
            <person name="Kultz D."/>
            <person name="Laforsch C."/>
            <person name="Lindquist E."/>
            <person name="Lopez J."/>
            <person name="Manak J.R."/>
            <person name="Muller J."/>
            <person name="Pangilinan J."/>
            <person name="Patwardhan R.P."/>
            <person name="Pitluck S."/>
            <person name="Pritham E.J."/>
            <person name="Rechtsteiner A."/>
            <person name="Rho M."/>
            <person name="Rogozin I.B."/>
            <person name="Sakarya O."/>
            <person name="Salamov A."/>
            <person name="Schaack S."/>
            <person name="Shapiro H."/>
            <person name="Shiga Y."/>
            <person name="Skalitzky C."/>
            <person name="Smith Z."/>
            <person name="Souvorov A."/>
            <person name="Sung W."/>
            <person name="Tang Z."/>
            <person name="Tsuchiya D."/>
            <person name="Tu H."/>
            <person name="Vos H."/>
            <person name="Wang M."/>
            <person name="Wolf Y.I."/>
            <person name="Yamagata H."/>
            <person name="Yamada T."/>
            <person name="Ye Y."/>
            <person name="Shaw J.R."/>
            <person name="Andrews J."/>
            <person name="Crease T.J."/>
            <person name="Tang H."/>
            <person name="Lucas S.M."/>
            <person name="Robertson H.M."/>
            <person name="Bork P."/>
            <person name="Koonin E.V."/>
            <person name="Zdobnov E.M."/>
            <person name="Grigoriev I.V."/>
            <person name="Lynch M."/>
            <person name="Boore J.L."/>
        </authorList>
    </citation>
    <scope>NUCLEOTIDE SEQUENCE [LARGE SCALE GENOMIC DNA]</scope>
</reference>
<evidence type="ECO:0000256" key="1">
    <source>
        <dbReference type="ARBA" id="ARBA00000493"/>
    </source>
</evidence>
<dbReference type="GO" id="GO:0005634">
    <property type="term" value="C:nucleus"/>
    <property type="evidence" value="ECO:0000318"/>
    <property type="project" value="GO_Central"/>
</dbReference>
<comment type="cofactor">
    <cofactor evidence="7">
        <name>Mg(2+)</name>
        <dbReference type="ChEBI" id="CHEBI:18420"/>
    </cofactor>
    <cofactor evidence="7">
        <name>Mn(2+)</name>
        <dbReference type="ChEBI" id="CHEBI:29035"/>
    </cofactor>
    <text evidence="7">Probably binds two magnesium or manganese ions per subunit.</text>
</comment>
<evidence type="ECO:0000256" key="8">
    <source>
        <dbReference type="PIRSR" id="PIRSR604808-3"/>
    </source>
</evidence>
<dbReference type="GO" id="GO:0003906">
    <property type="term" value="F:DNA-(apurinic or apyrimidinic site) endonuclease activity"/>
    <property type="evidence" value="ECO:0000318"/>
    <property type="project" value="GO_Central"/>
</dbReference>
<dbReference type="OrthoDB" id="416119at2759"/>
<dbReference type="PANTHER" id="PTHR22748:SF6">
    <property type="entry name" value="DNA-(APURINIC OR APYRIMIDINIC SITE) ENDONUCLEASE"/>
    <property type="match status" value="1"/>
</dbReference>
<gene>
    <name evidence="11" type="ORF">DAPPUDRAFT_119322</name>
</gene>
<evidence type="ECO:0000256" key="3">
    <source>
        <dbReference type="ARBA" id="ARBA00012115"/>
    </source>
</evidence>
<evidence type="ECO:0000256" key="2">
    <source>
        <dbReference type="ARBA" id="ARBA00007092"/>
    </source>
</evidence>
<dbReference type="PhylomeDB" id="E9HY66"/>
<evidence type="ECO:0000256" key="7">
    <source>
        <dbReference type="PIRSR" id="PIRSR604808-2"/>
    </source>
</evidence>
<dbReference type="InParanoid" id="E9HY66"/>